<name>A0A1I3YCG8_9HYPH</name>
<dbReference type="OrthoDB" id="7867776at2"/>
<dbReference type="InterPro" id="IPR036388">
    <property type="entry name" value="WH-like_DNA-bd_sf"/>
</dbReference>
<dbReference type="GO" id="GO:0006355">
    <property type="term" value="P:regulation of DNA-templated transcription"/>
    <property type="evidence" value="ECO:0007669"/>
    <property type="project" value="UniProtKB-ARBA"/>
</dbReference>
<keyword evidence="2" id="KW-1185">Reference proteome</keyword>
<accession>A0A1I3YCG8</accession>
<evidence type="ECO:0000313" key="2">
    <source>
        <dbReference type="Proteomes" id="UP000323300"/>
    </source>
</evidence>
<dbReference type="EMBL" id="FOSL01000004">
    <property type="protein sequence ID" value="SFK29627.1"/>
    <property type="molecule type" value="Genomic_DNA"/>
</dbReference>
<dbReference type="Gene3D" id="1.10.10.10">
    <property type="entry name" value="Winged helix-like DNA-binding domain superfamily/Winged helix DNA-binding domain"/>
    <property type="match status" value="1"/>
</dbReference>
<sequence length="201" mass="21282">MDPNEADSGGVWVTCAELARRRGVSRAAITKRVDQLESDGKIATRRDGKSRMVELVSFDRAVGQTGDAVKEHAAETRKETANNSAAMRDAQTERAQYDARLKALDLAERQGAVLPIKGEHGIEAAAAAIGIVLARDLDGLARYADEIAAVVSREGVAGVRRLLKEISVKVRGEIAAALSQIAAQGQAAESAGPIETVIPDE</sequence>
<dbReference type="AlphaFoldDB" id="A0A1I3YCG8"/>
<dbReference type="CDD" id="cd00090">
    <property type="entry name" value="HTH_ARSR"/>
    <property type="match status" value="1"/>
</dbReference>
<dbReference type="SUPFAM" id="SSF46785">
    <property type="entry name" value="Winged helix' DNA-binding domain"/>
    <property type="match status" value="1"/>
</dbReference>
<dbReference type="InterPro" id="IPR036390">
    <property type="entry name" value="WH_DNA-bd_sf"/>
</dbReference>
<evidence type="ECO:0000313" key="1">
    <source>
        <dbReference type="EMBL" id="SFK29627.1"/>
    </source>
</evidence>
<dbReference type="Proteomes" id="UP000323300">
    <property type="component" value="Unassembled WGS sequence"/>
</dbReference>
<reference evidence="1 2" key="1">
    <citation type="submission" date="2016-10" db="EMBL/GenBank/DDBJ databases">
        <authorList>
            <person name="Varghese N."/>
            <person name="Submissions S."/>
        </authorList>
    </citation>
    <scope>NUCLEOTIDE SEQUENCE [LARGE SCALE GENOMIC DNA]</scope>
    <source>
        <strain evidence="1 2">DSM 21822</strain>
    </source>
</reference>
<dbReference type="InterPro" id="IPR011991">
    <property type="entry name" value="ArsR-like_HTH"/>
</dbReference>
<proteinExistence type="predicted"/>
<dbReference type="Pfam" id="PF13412">
    <property type="entry name" value="HTH_24"/>
    <property type="match status" value="1"/>
</dbReference>
<organism evidence="1 2">
    <name type="scientific">Neomesorhizobium albiziae</name>
    <dbReference type="NCBI Taxonomy" id="335020"/>
    <lineage>
        <taxon>Bacteria</taxon>
        <taxon>Pseudomonadati</taxon>
        <taxon>Pseudomonadota</taxon>
        <taxon>Alphaproteobacteria</taxon>
        <taxon>Hyphomicrobiales</taxon>
        <taxon>Phyllobacteriaceae</taxon>
        <taxon>Neomesorhizobium</taxon>
    </lineage>
</organism>
<evidence type="ECO:0008006" key="3">
    <source>
        <dbReference type="Google" id="ProtNLM"/>
    </source>
</evidence>
<gene>
    <name evidence="1" type="ORF">SAMN04488498_104349</name>
</gene>
<dbReference type="RefSeq" id="WP_149760013.1">
    <property type="nucleotide sequence ID" value="NZ_BSPE01000007.1"/>
</dbReference>
<protein>
    <recommendedName>
        <fullName evidence="3">MarR family protein</fullName>
    </recommendedName>
</protein>